<feature type="domain" description="HTH psq-type" evidence="17">
    <location>
        <begin position="275"/>
        <end position="327"/>
    </location>
</feature>
<feature type="domain" description="HTH CENPB-type" evidence="18">
    <location>
        <begin position="339"/>
        <end position="409"/>
    </location>
</feature>
<evidence type="ECO:0000313" key="19">
    <source>
        <dbReference type="EMBL" id="KAH1168208.1"/>
    </source>
</evidence>
<feature type="transmembrane region" description="Helical" evidence="16">
    <location>
        <begin position="63"/>
        <end position="86"/>
    </location>
</feature>
<dbReference type="Gene3D" id="1.50.40.10">
    <property type="entry name" value="Mitochondrial carrier domain"/>
    <property type="match status" value="1"/>
</dbReference>
<evidence type="ECO:0000256" key="12">
    <source>
        <dbReference type="ARBA" id="ARBA00023242"/>
    </source>
</evidence>
<evidence type="ECO:0000256" key="13">
    <source>
        <dbReference type="PROSITE-ProRule" id="PRU00282"/>
    </source>
</evidence>
<evidence type="ECO:0000256" key="16">
    <source>
        <dbReference type="SAM" id="Phobius"/>
    </source>
</evidence>
<reference evidence="19" key="1">
    <citation type="submission" date="2021-09" db="EMBL/GenBank/DDBJ databases">
        <title>The genome of Mauremys mutica provides insights into the evolution of semi-aquatic lifestyle.</title>
        <authorList>
            <person name="Gong S."/>
            <person name="Gao Y."/>
        </authorList>
    </citation>
    <scope>NUCLEOTIDE SEQUENCE</scope>
    <source>
        <strain evidence="19">MM-2020</strain>
        <tissue evidence="19">Muscle</tissue>
    </source>
</reference>
<evidence type="ECO:0000256" key="1">
    <source>
        <dbReference type="ARBA" id="ARBA00004123"/>
    </source>
</evidence>
<evidence type="ECO:0000256" key="15">
    <source>
        <dbReference type="SAM" id="MobiDB-lite"/>
    </source>
</evidence>
<keyword evidence="11 13" id="KW-0472">Membrane</keyword>
<keyword evidence="9 14" id="KW-0238">DNA-binding</keyword>
<comment type="similarity">
    <text evidence="3">Belongs to the mitochondrial carrier (TC 2.A.29) family.</text>
</comment>
<evidence type="ECO:0000256" key="3">
    <source>
        <dbReference type="ARBA" id="ARBA00006375"/>
    </source>
</evidence>
<dbReference type="GO" id="GO:0003677">
    <property type="term" value="F:DNA binding"/>
    <property type="evidence" value="ECO:0007669"/>
    <property type="project" value="UniProtKB-UniRule"/>
</dbReference>
<keyword evidence="10" id="KW-0496">Mitochondrion</keyword>
<dbReference type="PANTHER" id="PTHR45624:SF6">
    <property type="entry name" value="SOLUTE CARRIER FAMILY 25 MEMBER 45"/>
    <property type="match status" value="1"/>
</dbReference>
<dbReference type="Gene3D" id="1.10.10.60">
    <property type="entry name" value="Homeodomain-like"/>
    <property type="match status" value="2"/>
</dbReference>
<dbReference type="Proteomes" id="UP000827986">
    <property type="component" value="Unassembled WGS sequence"/>
</dbReference>
<dbReference type="InterPro" id="IPR007889">
    <property type="entry name" value="HTH_Psq"/>
</dbReference>
<dbReference type="FunFam" id="1.50.40.10:FF:000049">
    <property type="entry name" value="Solute carrier family 25 member 45"/>
    <property type="match status" value="1"/>
</dbReference>
<dbReference type="PRINTS" id="PR00926">
    <property type="entry name" value="MITOCARRIER"/>
</dbReference>
<evidence type="ECO:0000256" key="4">
    <source>
        <dbReference type="ARBA" id="ARBA00022448"/>
    </source>
</evidence>
<dbReference type="AlphaFoldDB" id="A0A9D4ARG7"/>
<evidence type="ECO:0000259" key="18">
    <source>
        <dbReference type="PROSITE" id="PS51253"/>
    </source>
</evidence>
<dbReference type="GO" id="GO:0022857">
    <property type="term" value="F:transmembrane transporter activity"/>
    <property type="evidence" value="ECO:0007669"/>
    <property type="project" value="TreeGrafter"/>
</dbReference>
<dbReference type="SUPFAM" id="SSF46689">
    <property type="entry name" value="Homeodomain-like"/>
    <property type="match status" value="2"/>
</dbReference>
<dbReference type="PROSITE" id="PS50920">
    <property type="entry name" value="SOLCAR"/>
    <property type="match status" value="3"/>
</dbReference>
<dbReference type="InterPro" id="IPR002067">
    <property type="entry name" value="MCP"/>
</dbReference>
<dbReference type="PROSITE" id="PS50960">
    <property type="entry name" value="HTH_PSQ"/>
    <property type="match status" value="1"/>
</dbReference>
<dbReference type="SMART" id="SM00674">
    <property type="entry name" value="CENPB"/>
    <property type="match status" value="1"/>
</dbReference>
<feature type="region of interest" description="Disordered" evidence="15">
    <location>
        <begin position="688"/>
        <end position="708"/>
    </location>
</feature>
<dbReference type="InterPro" id="IPR050567">
    <property type="entry name" value="Mitochondrial_Carrier"/>
</dbReference>
<evidence type="ECO:0000256" key="6">
    <source>
        <dbReference type="ARBA" id="ARBA00022737"/>
    </source>
</evidence>
<comment type="subcellular location">
    <subcellularLocation>
        <location evidence="2">Mitochondrion inner membrane</location>
        <topology evidence="2">Multi-pass membrane protein</topology>
    </subcellularLocation>
    <subcellularLocation>
        <location evidence="1 14">Nucleus</location>
    </subcellularLocation>
</comment>
<dbReference type="SUPFAM" id="SSF103506">
    <property type="entry name" value="Mitochondrial carrier"/>
    <property type="match status" value="1"/>
</dbReference>
<proteinExistence type="inferred from homology"/>
<dbReference type="InterPro" id="IPR006600">
    <property type="entry name" value="HTH_CenpB_DNA-bd_dom"/>
</dbReference>
<dbReference type="Pfam" id="PF00153">
    <property type="entry name" value="Mito_carr"/>
    <property type="match status" value="3"/>
</dbReference>
<keyword evidence="4" id="KW-0813">Transport</keyword>
<evidence type="ECO:0008006" key="21">
    <source>
        <dbReference type="Google" id="ProtNLM"/>
    </source>
</evidence>
<evidence type="ECO:0000259" key="17">
    <source>
        <dbReference type="PROSITE" id="PS50960"/>
    </source>
</evidence>
<gene>
    <name evidence="19" type="ORF">KIL84_003691</name>
</gene>
<evidence type="ECO:0000256" key="10">
    <source>
        <dbReference type="ARBA" id="ARBA00023128"/>
    </source>
</evidence>
<dbReference type="Pfam" id="PF04218">
    <property type="entry name" value="CENP-B_N"/>
    <property type="match status" value="1"/>
</dbReference>
<feature type="compositionally biased region" description="Acidic residues" evidence="15">
    <location>
        <begin position="694"/>
        <end position="704"/>
    </location>
</feature>
<keyword evidence="20" id="KW-1185">Reference proteome</keyword>
<evidence type="ECO:0000256" key="14">
    <source>
        <dbReference type="PROSITE-ProRule" id="PRU00320"/>
    </source>
</evidence>
<feature type="repeat" description="Solcar" evidence="13">
    <location>
        <begin position="202"/>
        <end position="289"/>
    </location>
</feature>
<accession>A0A9D4ARG7</accession>
<evidence type="ECO:0000256" key="8">
    <source>
        <dbReference type="ARBA" id="ARBA00022989"/>
    </source>
</evidence>
<keyword evidence="7" id="KW-0999">Mitochondrion inner membrane</keyword>
<dbReference type="InterPro" id="IPR023395">
    <property type="entry name" value="MCP_dom_sf"/>
</dbReference>
<evidence type="ECO:0000256" key="9">
    <source>
        <dbReference type="ARBA" id="ARBA00023125"/>
    </source>
</evidence>
<keyword evidence="12 14" id="KW-0539">Nucleus</keyword>
<keyword evidence="6" id="KW-0677">Repeat</keyword>
<evidence type="ECO:0000256" key="5">
    <source>
        <dbReference type="ARBA" id="ARBA00022692"/>
    </source>
</evidence>
<dbReference type="InterPro" id="IPR004875">
    <property type="entry name" value="DDE_SF_endonuclease_dom"/>
</dbReference>
<feature type="transmembrane region" description="Helical" evidence="16">
    <location>
        <begin position="98"/>
        <end position="120"/>
    </location>
</feature>
<keyword evidence="8 16" id="KW-1133">Transmembrane helix</keyword>
<name>A0A9D4ARG7_9SAUR</name>
<keyword evidence="5 13" id="KW-0812">Transmembrane</keyword>
<dbReference type="InterPro" id="IPR018108">
    <property type="entry name" value="MCP_transmembrane"/>
</dbReference>
<dbReference type="Pfam" id="PF03221">
    <property type="entry name" value="HTH_Tnp_Tc5"/>
    <property type="match status" value="1"/>
</dbReference>
<evidence type="ECO:0000313" key="20">
    <source>
        <dbReference type="Proteomes" id="UP000827986"/>
    </source>
</evidence>
<dbReference type="GO" id="GO:0005743">
    <property type="term" value="C:mitochondrial inner membrane"/>
    <property type="evidence" value="ECO:0007669"/>
    <property type="project" value="UniProtKB-SubCell"/>
</dbReference>
<dbReference type="InterPro" id="IPR009057">
    <property type="entry name" value="Homeodomain-like_sf"/>
</dbReference>
<dbReference type="PANTHER" id="PTHR45624">
    <property type="entry name" value="MITOCHONDRIAL BASIC AMINO ACIDS TRANSPORTER-RELATED"/>
    <property type="match status" value="1"/>
</dbReference>
<evidence type="ECO:0000256" key="11">
    <source>
        <dbReference type="ARBA" id="ARBA00023136"/>
    </source>
</evidence>
<dbReference type="PROSITE" id="PS51253">
    <property type="entry name" value="HTH_CENPB"/>
    <property type="match status" value="1"/>
</dbReference>
<evidence type="ECO:0000256" key="7">
    <source>
        <dbReference type="ARBA" id="ARBA00022792"/>
    </source>
</evidence>
<feature type="DNA-binding region" description="H-T-H motif" evidence="14">
    <location>
        <begin position="303"/>
        <end position="323"/>
    </location>
</feature>
<evidence type="ECO:0000256" key="2">
    <source>
        <dbReference type="ARBA" id="ARBA00004448"/>
    </source>
</evidence>
<dbReference type="GO" id="GO:0005634">
    <property type="term" value="C:nucleus"/>
    <property type="evidence" value="ECO:0007669"/>
    <property type="project" value="UniProtKB-SubCell"/>
</dbReference>
<dbReference type="Pfam" id="PF03184">
    <property type="entry name" value="DDE_1"/>
    <property type="match status" value="1"/>
</dbReference>
<comment type="caution">
    <text evidence="19">The sequence shown here is derived from an EMBL/GenBank/DDBJ whole genome shotgun (WGS) entry which is preliminary data.</text>
</comment>
<feature type="repeat" description="Solcar" evidence="13">
    <location>
        <begin position="4"/>
        <end position="83"/>
    </location>
</feature>
<sequence>MPVEEFVAGWISGAVGLALGHPVDTVKVRLQTQSGYRGILDCVIKTYRNETVLGFFKGMSFPLLSVALVNSVMFGAYSNALLYLSATHHHDRHANPPSYAHVLTAGSFSGLMQAVVLAPVDLIKVRLQNQLHPYGLKSLAGASGAQYRGPVHCGASIFREEGVMGLFRGTWALVLRDTPTMAIYFLTYTSLCQAMTVQGREPGPVTVLIAGGCAGTTSWVFATPLDVIKARLQMDGVKGVSYCGVWDCIRISVRYSSPQCLAHPFTSHSRATMELNGKKKLHALSLAEKIQVLEMLDESKMSQSEVARRFQVSQPQISRICKNKEKLLADWCSGTANRERKRKRESKYSSIDEALLCWFHIARTKMWDVTGPMLLQKAKELADIMGQEFVPSIGWLVRWKRRNNVCFGQRHPARAVHAPEPPCDKVPAPASLSLPQLLKDFAPENVFGCGEVVLLYKAMPGREREGKERLCVALCVNGSGTEKRKPVVVGRRLAPRCFFGVNTEALPVLYRSSADGQLTPELFSEWLTDFDREMGQQHRSVALVLDAERRFPDPEPANIRLVFLPPQPRHDDGPSPCPLHPDIVRDFKSRYKRRLLGKVSSISSETDSSPASIAASITVLDALHMVAAAWDKVQPSLVERCFGEAGCSKGKRSLGPPSLAPPRGMSPEDFWRFVDMETELACPPALPPAGAYKEEEEEEGEGEDLFGSLPTKADALKALGTLRRWFECNGSAEGVFQQFYSCEEEVERLCCQ</sequence>
<feature type="repeat" description="Solcar" evidence="13">
    <location>
        <begin position="97"/>
        <end position="194"/>
    </location>
</feature>
<dbReference type="EMBL" id="JAHDVG010000486">
    <property type="protein sequence ID" value="KAH1168208.1"/>
    <property type="molecule type" value="Genomic_DNA"/>
</dbReference>
<protein>
    <recommendedName>
        <fullName evidence="21">Tigger transposable element derived 3</fullName>
    </recommendedName>
</protein>
<organism evidence="19 20">
    <name type="scientific">Mauremys mutica</name>
    <name type="common">yellowpond turtle</name>
    <dbReference type="NCBI Taxonomy" id="74926"/>
    <lineage>
        <taxon>Eukaryota</taxon>
        <taxon>Metazoa</taxon>
        <taxon>Chordata</taxon>
        <taxon>Craniata</taxon>
        <taxon>Vertebrata</taxon>
        <taxon>Euteleostomi</taxon>
        <taxon>Archelosauria</taxon>
        <taxon>Testudinata</taxon>
        <taxon>Testudines</taxon>
        <taxon>Cryptodira</taxon>
        <taxon>Durocryptodira</taxon>
        <taxon>Testudinoidea</taxon>
        <taxon>Geoemydidae</taxon>
        <taxon>Geoemydinae</taxon>
        <taxon>Mauremys</taxon>
    </lineage>
</organism>